<sequence length="391" mass="44129">MSDNLIEATKAFIVISGFEWGPGVSKAIISLSRSADAVNKNGSSIITGKKERKITDIYLSDEKGNHVSGSSKYVSLELNILFDSEVSPFYYNETTYQNEWISEYIINTTFQVTVDGKENKISLNQNSINNRILPDTAPFTNRGHFSGKYKNPMTNEEELLTLQYGAYEPSQLREDNAKNPLIIWLNGQGEGGTDIDICMLGNQVTSLAKPKIQSYFTTQNGAKGAYVLAIQTSTYWMDGGDGKNNLGDIPSRYTEILMDTIKHYLTINTDVDTNRIYIGGCSNGAFMSMTMLLTYPNYFAASYQTCEPYPFMVIKRDEKGEYISAGFNLPVFPTNVVNTEERFMTPEKIQILKDIPMWFEQSEDDPLVIGWRYGFPTYKERKIAGFHISKQ</sequence>
<dbReference type="InterPro" id="IPR029058">
    <property type="entry name" value="AB_hydrolase_fold"/>
</dbReference>
<dbReference type="Proteomes" id="UP001470230">
    <property type="component" value="Unassembled WGS sequence"/>
</dbReference>
<feature type="domain" description="Esterase Ig-like N-terminal" evidence="1">
    <location>
        <begin position="13"/>
        <end position="117"/>
    </location>
</feature>
<protein>
    <recommendedName>
        <fullName evidence="1">Esterase Ig-like N-terminal domain-containing protein</fullName>
    </recommendedName>
</protein>
<dbReference type="EMBL" id="JAPFFF010000002">
    <property type="protein sequence ID" value="KAK8896919.1"/>
    <property type="molecule type" value="Genomic_DNA"/>
</dbReference>
<evidence type="ECO:0000313" key="2">
    <source>
        <dbReference type="EMBL" id="KAK8896919.1"/>
    </source>
</evidence>
<dbReference type="InterPro" id="IPR041172">
    <property type="entry name" value="EstA_Ig-like_N"/>
</dbReference>
<reference evidence="2 3" key="1">
    <citation type="submission" date="2024-04" db="EMBL/GenBank/DDBJ databases">
        <title>Tritrichomonas musculus Genome.</title>
        <authorList>
            <person name="Alves-Ferreira E."/>
            <person name="Grigg M."/>
            <person name="Lorenzi H."/>
            <person name="Galac M."/>
        </authorList>
    </citation>
    <scope>NUCLEOTIDE SEQUENCE [LARGE SCALE GENOMIC DNA]</scope>
    <source>
        <strain evidence="2 3">EAF2021</strain>
    </source>
</reference>
<gene>
    <name evidence="2" type="ORF">M9Y10_014845</name>
</gene>
<evidence type="ECO:0000313" key="3">
    <source>
        <dbReference type="Proteomes" id="UP001470230"/>
    </source>
</evidence>
<evidence type="ECO:0000259" key="1">
    <source>
        <dbReference type="Pfam" id="PF18435"/>
    </source>
</evidence>
<dbReference type="Pfam" id="PF18435">
    <property type="entry name" value="EstA_Ig_like"/>
    <property type="match status" value="1"/>
</dbReference>
<keyword evidence="3" id="KW-1185">Reference proteome</keyword>
<accession>A0ABR2L0L8</accession>
<dbReference type="SUPFAM" id="SSF53474">
    <property type="entry name" value="alpha/beta-Hydrolases"/>
    <property type="match status" value="1"/>
</dbReference>
<organism evidence="2 3">
    <name type="scientific">Tritrichomonas musculus</name>
    <dbReference type="NCBI Taxonomy" id="1915356"/>
    <lineage>
        <taxon>Eukaryota</taxon>
        <taxon>Metamonada</taxon>
        <taxon>Parabasalia</taxon>
        <taxon>Tritrichomonadida</taxon>
        <taxon>Tritrichomonadidae</taxon>
        <taxon>Tritrichomonas</taxon>
    </lineage>
</organism>
<dbReference type="Gene3D" id="3.40.50.1820">
    <property type="entry name" value="alpha/beta hydrolase"/>
    <property type="match status" value="1"/>
</dbReference>
<name>A0ABR2L0L8_9EUKA</name>
<proteinExistence type="predicted"/>
<dbReference type="Gene3D" id="2.60.40.2180">
    <property type="match status" value="1"/>
</dbReference>
<comment type="caution">
    <text evidence="2">The sequence shown here is derived from an EMBL/GenBank/DDBJ whole genome shotgun (WGS) entry which is preliminary data.</text>
</comment>